<feature type="region of interest" description="Disordered" evidence="1">
    <location>
        <begin position="496"/>
        <end position="547"/>
    </location>
</feature>
<feature type="compositionally biased region" description="Low complexity" evidence="1">
    <location>
        <begin position="523"/>
        <end position="534"/>
    </location>
</feature>
<dbReference type="CDD" id="cd04301">
    <property type="entry name" value="NAT_SF"/>
    <property type="match status" value="1"/>
</dbReference>
<protein>
    <recommendedName>
        <fullName evidence="2">N-acetyltransferase domain-containing protein</fullName>
    </recommendedName>
</protein>
<dbReference type="Gene3D" id="3.40.630.30">
    <property type="match status" value="1"/>
</dbReference>
<reference evidence="3" key="1">
    <citation type="submission" date="2021-02" db="EMBL/GenBank/DDBJ databases">
        <authorList>
            <person name="Dougan E. K."/>
            <person name="Rhodes N."/>
            <person name="Thang M."/>
            <person name="Chan C."/>
        </authorList>
    </citation>
    <scope>NUCLEOTIDE SEQUENCE</scope>
</reference>
<evidence type="ECO:0000259" key="2">
    <source>
        <dbReference type="PROSITE" id="PS51186"/>
    </source>
</evidence>
<dbReference type="GO" id="GO:0016747">
    <property type="term" value="F:acyltransferase activity, transferring groups other than amino-acyl groups"/>
    <property type="evidence" value="ECO:0007669"/>
    <property type="project" value="InterPro"/>
</dbReference>
<dbReference type="InterPro" id="IPR016181">
    <property type="entry name" value="Acyl_CoA_acyltransferase"/>
</dbReference>
<name>A0A813LP64_POLGL</name>
<sequence>MTARQLLEALSSGSSGPPSVDLDLDDLRNDFDPAAEAGDLQDSGLSPDKTEVSILHDVRPGKAPQPVVEALSSMSSELLGVSVWDVVSKKNRLKVTGCLRWTGSSYEALGLVLYRVQHQILQLVYLGVAHGERRHQVGRSLVKALREAARRDPLCLSILALLPAEQQTEEAIAFSKATAFRRGDVKGVEQGQVCLKIDVRKPGKRQQKQMDRSGSSAGGSSILLLWEEVLQDVKASLSLSMILASLADVGSSPWQFLLKIASAQFPDMAGGYPASNGTLPGKDSKLSGLFRLLSRSLNPSCPAEGESAGGFSSSADVPSTNSGIAADSLVDGLSVVIGTSQMVAQDSTLVRRIAKFSDKYEGEVRSRLSYGDAGHEKANRVMHVAFFNGVAVGWCSSTPGWGCGRGGHWGALAVDPSAQGKGVGSALVKAAEQRLLDAGCNSVQIEYRFVVGDPAKERLYAWYEGKLDFDGGPRRSGFRCCHKALSTESFRAQHMKNHTSQGQLHAEPQASGLQHEAKRARASSQSSSSSESSEPAAGSMDPAKTAADLSRQLGPGLKICILGSTSFSGADSEDLVKQVARQLQAALGQRAVFITGGMPGVQETFVKHCGDGRVFNVLPEGEKCNFGVGTVLHAGADMAQRRAVFAHLGDVYVTVEGGPGVAEE</sequence>
<dbReference type="Proteomes" id="UP000626109">
    <property type="component" value="Unassembled WGS sequence"/>
</dbReference>
<feature type="non-terminal residue" evidence="3">
    <location>
        <position position="664"/>
    </location>
</feature>
<dbReference type="Pfam" id="PF00583">
    <property type="entry name" value="Acetyltransf_1"/>
    <property type="match status" value="1"/>
</dbReference>
<dbReference type="EMBL" id="CAJNNW010037107">
    <property type="protein sequence ID" value="CAE8739448.1"/>
    <property type="molecule type" value="Genomic_DNA"/>
</dbReference>
<proteinExistence type="predicted"/>
<feature type="region of interest" description="Disordered" evidence="1">
    <location>
        <begin position="1"/>
        <end position="28"/>
    </location>
</feature>
<dbReference type="SUPFAM" id="SSF102405">
    <property type="entry name" value="MCP/YpsA-like"/>
    <property type="match status" value="1"/>
</dbReference>
<dbReference type="InterPro" id="IPR000182">
    <property type="entry name" value="GNAT_dom"/>
</dbReference>
<dbReference type="Gene3D" id="3.40.50.450">
    <property type="match status" value="1"/>
</dbReference>
<accession>A0A813LP64</accession>
<dbReference type="AlphaFoldDB" id="A0A813LP64"/>
<feature type="domain" description="N-acetyltransferase" evidence="2">
    <location>
        <begin position="341"/>
        <end position="500"/>
    </location>
</feature>
<evidence type="ECO:0000256" key="1">
    <source>
        <dbReference type="SAM" id="MobiDB-lite"/>
    </source>
</evidence>
<evidence type="ECO:0000313" key="3">
    <source>
        <dbReference type="EMBL" id="CAE8739448.1"/>
    </source>
</evidence>
<evidence type="ECO:0000313" key="4">
    <source>
        <dbReference type="Proteomes" id="UP000626109"/>
    </source>
</evidence>
<dbReference type="SUPFAM" id="SSF55729">
    <property type="entry name" value="Acyl-CoA N-acyltransferases (Nat)"/>
    <property type="match status" value="1"/>
</dbReference>
<gene>
    <name evidence="3" type="ORF">PGLA2088_LOCUS49621</name>
</gene>
<organism evidence="3 4">
    <name type="scientific">Polarella glacialis</name>
    <name type="common">Dinoflagellate</name>
    <dbReference type="NCBI Taxonomy" id="89957"/>
    <lineage>
        <taxon>Eukaryota</taxon>
        <taxon>Sar</taxon>
        <taxon>Alveolata</taxon>
        <taxon>Dinophyceae</taxon>
        <taxon>Suessiales</taxon>
        <taxon>Suessiaceae</taxon>
        <taxon>Polarella</taxon>
    </lineage>
</organism>
<comment type="caution">
    <text evidence="3">The sequence shown here is derived from an EMBL/GenBank/DDBJ whole genome shotgun (WGS) entry which is preliminary data.</text>
</comment>
<dbReference type="PROSITE" id="PS51186">
    <property type="entry name" value="GNAT"/>
    <property type="match status" value="1"/>
</dbReference>